<comment type="caution">
    <text evidence="2">The sequence shown here is derived from an EMBL/GenBank/DDBJ whole genome shotgun (WGS) entry which is preliminary data.</text>
</comment>
<evidence type="ECO:0000256" key="1">
    <source>
        <dbReference type="SAM" id="SignalP"/>
    </source>
</evidence>
<dbReference type="EMBL" id="VLKP01000007">
    <property type="protein sequence ID" value="TWI10384.1"/>
    <property type="molecule type" value="Genomic_DNA"/>
</dbReference>
<reference evidence="2 3" key="1">
    <citation type="journal article" date="2015" name="Stand. Genomic Sci.">
        <title>Genomic Encyclopedia of Bacterial and Archaeal Type Strains, Phase III: the genomes of soil and plant-associated and newly described type strains.</title>
        <authorList>
            <person name="Whitman W.B."/>
            <person name="Woyke T."/>
            <person name="Klenk H.P."/>
            <person name="Zhou Y."/>
            <person name="Lilburn T.G."/>
            <person name="Beck B.J."/>
            <person name="De Vos P."/>
            <person name="Vandamme P."/>
            <person name="Eisen J.A."/>
            <person name="Garrity G."/>
            <person name="Hugenholtz P."/>
            <person name="Kyrpides N.C."/>
        </authorList>
    </citation>
    <scope>NUCLEOTIDE SEQUENCE [LARGE SCALE GENOMIC DNA]</scope>
    <source>
        <strain evidence="2 3">CGMCC 1.10136</strain>
    </source>
</reference>
<dbReference type="AlphaFoldDB" id="A0A562LRV5"/>
<feature type="signal peptide" evidence="1">
    <location>
        <begin position="1"/>
        <end position="26"/>
    </location>
</feature>
<gene>
    <name evidence="2" type="ORF">IP93_01964</name>
</gene>
<accession>A0A562LRV5</accession>
<feature type="chain" id="PRO_5021741380" evidence="1">
    <location>
        <begin position="27"/>
        <end position="318"/>
    </location>
</feature>
<evidence type="ECO:0000313" key="2">
    <source>
        <dbReference type="EMBL" id="TWI10384.1"/>
    </source>
</evidence>
<protein>
    <submittedName>
        <fullName evidence="2">Uncharacterized protein</fullName>
    </submittedName>
</protein>
<evidence type="ECO:0000313" key="3">
    <source>
        <dbReference type="Proteomes" id="UP000316471"/>
    </source>
</evidence>
<dbReference type="Proteomes" id="UP000316471">
    <property type="component" value="Unassembled WGS sequence"/>
</dbReference>
<dbReference type="OrthoDB" id="568723at2"/>
<organism evidence="2 3">
    <name type="scientific">Aerolutibacter ruishenii</name>
    <dbReference type="NCBI Taxonomy" id="686800"/>
    <lineage>
        <taxon>Bacteria</taxon>
        <taxon>Pseudomonadati</taxon>
        <taxon>Pseudomonadota</taxon>
        <taxon>Gammaproteobacteria</taxon>
        <taxon>Lysobacterales</taxon>
        <taxon>Lysobacteraceae</taxon>
        <taxon>Aerolutibacter</taxon>
    </lineage>
</organism>
<sequence>MLLHRRMPGLGLMVAFVLAFALPAQAQTLGNLLKRASQVDLGGSLRGHKEQITTSLKDATHGDPSRDGFRPSVKEQALSSLRQANGETFLLRAGWYTMQAQSYCLHAGTYGPGKGEGYLYAPPLGPARELITTIARSSARHPEVEQHDVQALIWAILARAGFRDLNPEMQATARVLLTSEQMAEQLRGVAFDALRERASQELMGRAPPQLRAVLEAEGRLRSMFSTGYSSFAELEQVAILAGMAPMGAGSLDIPDGRWSHHPDGYWVRYVPSGYSSTRLEVYVEPGSEAIGKAFDPALHVAVPGNTARQRLLQSARAR</sequence>
<dbReference type="RefSeq" id="WP_144815055.1">
    <property type="nucleotide sequence ID" value="NZ_VLKP01000007.1"/>
</dbReference>
<name>A0A562LRV5_9GAMM</name>
<keyword evidence="1" id="KW-0732">Signal</keyword>
<keyword evidence="3" id="KW-1185">Reference proteome</keyword>
<proteinExistence type="predicted"/>